<reference evidence="2 3" key="1">
    <citation type="journal article" date="2003" name="Proc. Natl. Acad. Sci. U.S.A.">
        <title>The genome sequence of Clostridium tetani, the causative agent of tetanus disease.</title>
        <authorList>
            <person name="Brueggemann H."/>
            <person name="Baumer S."/>
            <person name="Fricke W.F."/>
            <person name="Wiezer A."/>
            <person name="Liesegang H."/>
            <person name="Decker I."/>
            <person name="Herzberg C."/>
            <person name="Martinez-Arias R."/>
            <person name="Merkl R."/>
            <person name="Henne A."/>
            <person name="Gottschalk G."/>
        </authorList>
    </citation>
    <scope>NUCLEOTIDE SEQUENCE [LARGE SCALE GENOMIC DNA]</scope>
    <source>
        <strain evidence="3">Massachusetts / E88</strain>
    </source>
</reference>
<accession>Q899H8</accession>
<dbReference type="AlphaFoldDB" id="Q899H8"/>
<evidence type="ECO:0000313" key="2">
    <source>
        <dbReference type="EMBL" id="AAO34848.1"/>
    </source>
</evidence>
<keyword evidence="1" id="KW-1133">Transmembrane helix</keyword>
<name>Q899H8_CLOTE</name>
<evidence type="ECO:0000256" key="1">
    <source>
        <dbReference type="SAM" id="Phobius"/>
    </source>
</evidence>
<gene>
    <name evidence="2" type="ordered locus">CTC_00199</name>
</gene>
<organism evidence="2 3">
    <name type="scientific">Clostridium tetani (strain Massachusetts / E88)</name>
    <dbReference type="NCBI Taxonomy" id="212717"/>
    <lineage>
        <taxon>Bacteria</taxon>
        <taxon>Bacillati</taxon>
        <taxon>Bacillota</taxon>
        <taxon>Clostridia</taxon>
        <taxon>Eubacteriales</taxon>
        <taxon>Clostridiaceae</taxon>
        <taxon>Clostridium</taxon>
    </lineage>
</organism>
<sequence>MMIHRYYHISSYLNSFDNNFSLFFLFSLFKYIHEFIVPLIITSPFCTSNLLIFNSSPFICRVPKLVFSIICSSLKLTTSDTPSKNILFLLSIFKVLFSSVTLISFLSIKLTSTFS</sequence>
<keyword evidence="3" id="KW-1185">Reference proteome</keyword>
<dbReference type="Proteomes" id="UP000001412">
    <property type="component" value="Chromosome"/>
</dbReference>
<feature type="transmembrane region" description="Helical" evidence="1">
    <location>
        <begin position="20"/>
        <end position="41"/>
    </location>
</feature>
<feature type="transmembrane region" description="Helical" evidence="1">
    <location>
        <begin position="86"/>
        <end position="108"/>
    </location>
</feature>
<keyword evidence="1" id="KW-0472">Membrane</keyword>
<dbReference type="KEGG" id="ctc:CTC_00199"/>
<evidence type="ECO:0000313" key="3">
    <source>
        <dbReference type="Proteomes" id="UP000001412"/>
    </source>
</evidence>
<proteinExistence type="predicted"/>
<keyword evidence="1" id="KW-0812">Transmembrane</keyword>
<dbReference type="HOGENOM" id="CLU_2104796_0_0_9"/>
<dbReference type="EMBL" id="AE015927">
    <property type="protein sequence ID" value="AAO34848.1"/>
    <property type="molecule type" value="Genomic_DNA"/>
</dbReference>
<protein>
    <submittedName>
        <fullName evidence="2">Uncharacterized protein</fullName>
    </submittedName>
</protein>